<protein>
    <recommendedName>
        <fullName evidence="3">N-acetylmuramoyl-L-alanine amidase LytC</fullName>
    </recommendedName>
</protein>
<dbReference type="PANTHER" id="PTHR30032">
    <property type="entry name" value="N-ACETYLMURAMOYL-L-ALANINE AMIDASE-RELATED"/>
    <property type="match status" value="1"/>
</dbReference>
<proteinExistence type="predicted"/>
<sequence length="349" mass="38715">MKKLNMKKTIVFTMVSLLLFTCINIYKVKADSDVITRIGGANRYETAAMVAKKNWTSECKNVILVSGTSYADALSATTLGKVLDAPIILSCKYYLPKETEDVLDCLQPDNVYVIGGNGVIGSNVKKKIRKSNYNLIELSGQNRFNTNIVVANYLVNSLGVDPSEVFAVNGQEGFADALSVAPIASSKSRILLLVSRNPESAKLARNFVSYSRSNVTVIGTKFMVPEETYKMLSAKERIKGGQDRFETNLNILERYKYDLRDDKFYVANVTNVRRSYSDPLTVSVLAGKYNSPLVLMDLVDREGTKHALEYIKQNIKTDGQGDVIGGEGVIPDSLIRKIDHVIKNKIEIK</sequence>
<dbReference type="Pfam" id="PF04122">
    <property type="entry name" value="CW_binding_2"/>
    <property type="match status" value="3"/>
</dbReference>
<dbReference type="RefSeq" id="WP_343762926.1">
    <property type="nucleotide sequence ID" value="NZ_BAAACG010000013.1"/>
</dbReference>
<dbReference type="Gene3D" id="3.40.50.12090">
    <property type="match status" value="2"/>
</dbReference>
<evidence type="ECO:0000313" key="2">
    <source>
        <dbReference type="Proteomes" id="UP001501510"/>
    </source>
</evidence>
<dbReference type="Proteomes" id="UP001501510">
    <property type="component" value="Unassembled WGS sequence"/>
</dbReference>
<keyword evidence="2" id="KW-1185">Reference proteome</keyword>
<comment type="caution">
    <text evidence="1">The sequence shown here is derived from an EMBL/GenBank/DDBJ whole genome shotgun (WGS) entry which is preliminary data.</text>
</comment>
<organism evidence="1 2">
    <name type="scientific">Clostridium oceanicum</name>
    <dbReference type="NCBI Taxonomy" id="1543"/>
    <lineage>
        <taxon>Bacteria</taxon>
        <taxon>Bacillati</taxon>
        <taxon>Bacillota</taxon>
        <taxon>Clostridia</taxon>
        <taxon>Eubacteriales</taxon>
        <taxon>Clostridiaceae</taxon>
        <taxon>Clostridium</taxon>
    </lineage>
</organism>
<dbReference type="InterPro" id="IPR007253">
    <property type="entry name" value="Cell_wall-bd_2"/>
</dbReference>
<dbReference type="PANTHER" id="PTHR30032:SF8">
    <property type="entry name" value="GERMINATION-SPECIFIC N-ACETYLMURAMOYL-L-ALANINE AMIDASE"/>
    <property type="match status" value="1"/>
</dbReference>
<evidence type="ECO:0008006" key="3">
    <source>
        <dbReference type="Google" id="ProtNLM"/>
    </source>
</evidence>
<evidence type="ECO:0000313" key="1">
    <source>
        <dbReference type="EMBL" id="GAA0745003.1"/>
    </source>
</evidence>
<gene>
    <name evidence="1" type="ORF">GCM10008906_30760</name>
</gene>
<accession>A0ABP3V0V9</accession>
<dbReference type="EMBL" id="BAAACG010000013">
    <property type="protein sequence ID" value="GAA0745003.1"/>
    <property type="molecule type" value="Genomic_DNA"/>
</dbReference>
<reference evidence="2" key="1">
    <citation type="journal article" date="2019" name="Int. J. Syst. Evol. Microbiol.">
        <title>The Global Catalogue of Microorganisms (GCM) 10K type strain sequencing project: providing services to taxonomists for standard genome sequencing and annotation.</title>
        <authorList>
            <consortium name="The Broad Institute Genomics Platform"/>
            <consortium name="The Broad Institute Genome Sequencing Center for Infectious Disease"/>
            <person name="Wu L."/>
            <person name="Ma J."/>
        </authorList>
    </citation>
    <scope>NUCLEOTIDE SEQUENCE [LARGE SCALE GENOMIC DNA]</scope>
    <source>
        <strain evidence="2">JCM 1407</strain>
    </source>
</reference>
<name>A0ABP3V0V9_9CLOT</name>
<dbReference type="InterPro" id="IPR051922">
    <property type="entry name" value="Bact_Sporulation_Assoc"/>
</dbReference>